<feature type="region of interest" description="Disordered" evidence="5">
    <location>
        <begin position="927"/>
        <end position="947"/>
    </location>
</feature>
<dbReference type="EMBL" id="NQWI01000055">
    <property type="protein sequence ID" value="PDW02690.1"/>
    <property type="molecule type" value="Genomic_DNA"/>
</dbReference>
<evidence type="ECO:0000256" key="2">
    <source>
        <dbReference type="ARBA" id="ARBA00022603"/>
    </source>
</evidence>
<organism evidence="7 8">
    <name type="scientific">Candidatus Viridilinea mediisalina</name>
    <dbReference type="NCBI Taxonomy" id="2024553"/>
    <lineage>
        <taxon>Bacteria</taxon>
        <taxon>Bacillati</taxon>
        <taxon>Chloroflexota</taxon>
        <taxon>Chloroflexia</taxon>
        <taxon>Chloroflexales</taxon>
        <taxon>Chloroflexineae</taxon>
        <taxon>Oscillochloridaceae</taxon>
        <taxon>Candidatus Viridilinea</taxon>
    </lineage>
</organism>
<evidence type="ECO:0000313" key="8">
    <source>
        <dbReference type="Proteomes" id="UP000220527"/>
    </source>
</evidence>
<dbReference type="Proteomes" id="UP000220527">
    <property type="component" value="Unassembled WGS sequence"/>
</dbReference>
<comment type="catalytic activity">
    <reaction evidence="4">
        <text>a 2'-deoxyadenosine in DNA + S-adenosyl-L-methionine = an N(6)-methyl-2'-deoxyadenosine in DNA + S-adenosyl-L-homocysteine + H(+)</text>
        <dbReference type="Rhea" id="RHEA:15197"/>
        <dbReference type="Rhea" id="RHEA-COMP:12418"/>
        <dbReference type="Rhea" id="RHEA-COMP:12419"/>
        <dbReference type="ChEBI" id="CHEBI:15378"/>
        <dbReference type="ChEBI" id="CHEBI:57856"/>
        <dbReference type="ChEBI" id="CHEBI:59789"/>
        <dbReference type="ChEBI" id="CHEBI:90615"/>
        <dbReference type="ChEBI" id="CHEBI:90616"/>
        <dbReference type="EC" id="2.1.1.72"/>
    </reaction>
</comment>
<dbReference type="InterPro" id="IPR029063">
    <property type="entry name" value="SAM-dependent_MTases_sf"/>
</dbReference>
<dbReference type="RefSeq" id="WP_097644456.1">
    <property type="nucleotide sequence ID" value="NZ_NQWI01000055.1"/>
</dbReference>
<comment type="caution">
    <text evidence="7">The sequence shown here is derived from an EMBL/GenBank/DDBJ whole genome shotgun (WGS) entry which is preliminary data.</text>
</comment>
<dbReference type="GO" id="GO:0003677">
    <property type="term" value="F:DNA binding"/>
    <property type="evidence" value="ECO:0007669"/>
    <property type="project" value="InterPro"/>
</dbReference>
<protein>
    <recommendedName>
        <fullName evidence="1">site-specific DNA-methyltransferase (adenine-specific)</fullName>
        <ecNumber evidence="1">2.1.1.72</ecNumber>
    </recommendedName>
</protein>
<dbReference type="InterPro" id="IPR050953">
    <property type="entry name" value="N4_N6_ade-DNA_methylase"/>
</dbReference>
<dbReference type="Gene3D" id="3.40.50.150">
    <property type="entry name" value="Vaccinia Virus protein VP39"/>
    <property type="match status" value="1"/>
</dbReference>
<keyword evidence="8" id="KW-1185">Reference proteome</keyword>
<dbReference type="GO" id="GO:0032259">
    <property type="term" value="P:methylation"/>
    <property type="evidence" value="ECO:0007669"/>
    <property type="project" value="UniProtKB-KW"/>
</dbReference>
<dbReference type="EC" id="2.1.1.72" evidence="1"/>
<sequence length="1248" mass="141192">MTTSARSLDLSSIYATFSQEVIARVRISLPPHAYTYRDYLSLPASQRSNDEMDTVAQQFSRYVLEWLGFSESSWSFDRTVPGQRKNRPDYQVYSQISSIRRTAFIWENKNTTHELAAEDLAQMRRYSMRTAGYAVWCNMRRILAVRFSADDTLTYTTLADIDVVALSDPTPPDDVRIVQTTQLAHFSLLFRAARFNSFADRIKHLAVDEATFLQNAERLDNEERIQSFIAGSRDVLDYLRLAALARIREGRVQKQDALAEEQRLIGEWNDATSTLVSAIASWLPKFADELRSTVERLTARVGMLSREDIQQVVVHVEENIPSRGQAARRSVLESWEDVAVRVNVAMRSLRFHGTAPYVVADAYQVWGERQTDRADVTEERFAEQVAYVFFVRLLLIRILEDKQVIPKRLASDGGFMAWDTYVKERFSELGEQGILSGNYYRLLAQKAGHYYLHFFQQAVFDWFIPDDYLLIETLFFLSGFLFTDVQSDIIGLTYESYIDRQARNRKGHFLTQPAVVEYMLDVAGYSGPEILGRTFLDPAAGSGSFLVHAARRYRQALVTQICTSTRIAVSEATLAEDPERRTALAYQFLNALTTLFFGLEINPFACYLAEMNLLIQALDDLSVVQGQSVDYPIERFHIYNTDSLAMPREVLGRGDLTSLTIQSLSIMDRLSERIIDEAYPIKARIDSFAAGFFYVISNPPYISAARVDLATNYQTHPFFEIVLGGTTNTYLLFLRLGMYYVSFGGRMVFIVPLSIIGDETAAEARHQLTRPPFRLSTILRSFTGNILFPGVDQAVAILRIDADILPTETSTSLMQKMVQVGGGATVPELRERTTTVPITDVVANTPTSPAWKNAWLVSTEPTTYQIWAHLRTIATHVMEELWLGKLEVRKGDAASNHLNPFRQGRNHSPVVGDLAIQKGEDVHRYAPLSPHPSDWVRPKASSPTTKIDRSVQATLQRIQSLTQPEKGFTIRKIARLNTRERLIGTWFERGPDKLMLIPDDQWRFRILSSGTEDYAKALLALLNSRMIAYLVNLFSTNNNVAQNDLARLLIPEPSTFPVQTLAVLANQALTARDALEQKYVLSYGAKLPDEDSGTVFISPIRVLQQHPHIPTLSVTDLVARGTIRKMGAASKMRSVMQHGRISYVGIAPDAIAAYDAFFDEAAREDQTWIAIQMRRMPDPAAAVIWLPLYRQVLADAQAAWDQFVAIQEQIDDAVYAWYGLNSEAVWCAAIHDGLPWSRRRSRVMPTTE</sequence>
<keyword evidence="2" id="KW-0489">Methyltransferase</keyword>
<dbReference type="AlphaFoldDB" id="A0A2A6RIL9"/>
<dbReference type="GO" id="GO:0009007">
    <property type="term" value="F:site-specific DNA-methyltransferase (adenine-specific) activity"/>
    <property type="evidence" value="ECO:0007669"/>
    <property type="project" value="UniProtKB-EC"/>
</dbReference>
<evidence type="ECO:0000256" key="3">
    <source>
        <dbReference type="ARBA" id="ARBA00022679"/>
    </source>
</evidence>
<gene>
    <name evidence="7" type="ORF">CJ255_12595</name>
</gene>
<proteinExistence type="predicted"/>
<feature type="domain" description="DNA methylase adenine-specific" evidence="6">
    <location>
        <begin position="486"/>
        <end position="758"/>
    </location>
</feature>
<dbReference type="SUPFAM" id="SSF53335">
    <property type="entry name" value="S-adenosyl-L-methionine-dependent methyltransferases"/>
    <property type="match status" value="1"/>
</dbReference>
<evidence type="ECO:0000259" key="6">
    <source>
        <dbReference type="Pfam" id="PF02384"/>
    </source>
</evidence>
<dbReference type="OrthoDB" id="9814572at2"/>
<dbReference type="GO" id="GO:0008170">
    <property type="term" value="F:N-methyltransferase activity"/>
    <property type="evidence" value="ECO:0007669"/>
    <property type="project" value="InterPro"/>
</dbReference>
<dbReference type="InterPro" id="IPR003356">
    <property type="entry name" value="DNA_methylase_A-5"/>
</dbReference>
<evidence type="ECO:0000256" key="5">
    <source>
        <dbReference type="SAM" id="MobiDB-lite"/>
    </source>
</evidence>
<dbReference type="PANTHER" id="PTHR33841">
    <property type="entry name" value="DNA METHYLTRANSFERASE YEEA-RELATED"/>
    <property type="match status" value="1"/>
</dbReference>
<evidence type="ECO:0000256" key="1">
    <source>
        <dbReference type="ARBA" id="ARBA00011900"/>
    </source>
</evidence>
<dbReference type="Pfam" id="PF02384">
    <property type="entry name" value="N6_Mtase"/>
    <property type="match status" value="1"/>
</dbReference>
<reference evidence="8" key="1">
    <citation type="submission" date="2017-08" db="EMBL/GenBank/DDBJ databases">
        <authorList>
            <person name="Grouzdev D.S."/>
            <person name="Gaisin V.A."/>
            <person name="Rysina M.S."/>
            <person name="Gorlenko V.M."/>
        </authorList>
    </citation>
    <scope>NUCLEOTIDE SEQUENCE [LARGE SCALE GENOMIC DNA]</scope>
    <source>
        <strain evidence="8">Kir15-3F</strain>
    </source>
</reference>
<dbReference type="PANTHER" id="PTHR33841:SF1">
    <property type="entry name" value="DNA METHYLTRANSFERASE A"/>
    <property type="match status" value="1"/>
</dbReference>
<keyword evidence="3" id="KW-0808">Transferase</keyword>
<accession>A0A2A6RIL9</accession>
<evidence type="ECO:0000313" key="7">
    <source>
        <dbReference type="EMBL" id="PDW02690.1"/>
    </source>
</evidence>
<evidence type="ECO:0000256" key="4">
    <source>
        <dbReference type="ARBA" id="ARBA00047942"/>
    </source>
</evidence>
<name>A0A2A6RIL9_9CHLR</name>
<dbReference type="PRINTS" id="PR00507">
    <property type="entry name" value="N12N6MTFRASE"/>
</dbReference>